<gene>
    <name evidence="1" type="ordered locus">BN4_20260</name>
</gene>
<dbReference type="Gene3D" id="3.40.50.150">
    <property type="entry name" value="Vaccinia Virus protein VP39"/>
    <property type="match status" value="1"/>
</dbReference>
<dbReference type="EMBL" id="FO203427">
    <property type="protein sequence ID" value="CCH50322.1"/>
    <property type="molecule type" value="Genomic_DNA"/>
</dbReference>
<dbReference type="HOGENOM" id="CLU_1203224_0_0_7"/>
<dbReference type="RefSeq" id="WP_015416364.1">
    <property type="nucleotide sequence ID" value="NC_020409.1"/>
</dbReference>
<organism evidence="1 2">
    <name type="scientific">Pseudodesulfovibrio piezophilus (strain DSM 21447 / JCM 15486 / C1TLV30)</name>
    <name type="common">Desulfovibrio piezophilus</name>
    <dbReference type="NCBI Taxonomy" id="1322246"/>
    <lineage>
        <taxon>Bacteria</taxon>
        <taxon>Pseudomonadati</taxon>
        <taxon>Thermodesulfobacteriota</taxon>
        <taxon>Desulfovibrionia</taxon>
        <taxon>Desulfovibrionales</taxon>
        <taxon>Desulfovibrionaceae</taxon>
    </lineage>
</organism>
<dbReference type="BioCyc" id="DPIE1322246:BN4_RS17370-MONOMER"/>
<dbReference type="OrthoDB" id="9811332at2"/>
<name>M1WU79_PSEP2</name>
<dbReference type="KEGG" id="dpi:BN4_20260"/>
<reference evidence="2" key="2">
    <citation type="journal article" date="2013" name="Stand. Genomic Sci.">
        <title>Complete genome sequence of Desulfocapsa sulfexigens, a marine deltaproteobacterium specialized in disproportionating inorganic sulfur compounds.</title>
        <authorList>
            <person name="Finster K.W."/>
            <person name="Kjeldsen K.U."/>
            <person name="Kube M."/>
            <person name="Reinhardt R."/>
            <person name="Mussmann M."/>
            <person name="Amann R."/>
            <person name="Schreiber L."/>
        </authorList>
    </citation>
    <scope>NUCLEOTIDE SEQUENCE [LARGE SCALE GENOMIC DNA]</scope>
    <source>
        <strain evidence="2">DSM 10523 / SB164P1</strain>
    </source>
</reference>
<dbReference type="PANTHER" id="PTHR40036">
    <property type="entry name" value="MACROCIN O-METHYLTRANSFERASE"/>
    <property type="match status" value="1"/>
</dbReference>
<dbReference type="InterPro" id="IPR008884">
    <property type="entry name" value="TylF_MeTrfase"/>
</dbReference>
<dbReference type="PATRIC" id="fig|879567.3.peg.3343"/>
<evidence type="ECO:0000313" key="1">
    <source>
        <dbReference type="EMBL" id="CCH50322.1"/>
    </source>
</evidence>
<dbReference type="eggNOG" id="COG0457">
    <property type="taxonomic scope" value="Bacteria"/>
</dbReference>
<dbReference type="InterPro" id="IPR029063">
    <property type="entry name" value="SAM-dependent_MTases_sf"/>
</dbReference>
<dbReference type="STRING" id="1322246.BN4_20260"/>
<dbReference type="Proteomes" id="UP000011724">
    <property type="component" value="Chromosome"/>
</dbReference>
<sequence>MHSAHEHPRQNITIVGTNDPQPLENCYYTCLRRRMIEEQEYEYPLLEYDYRDRRILYEYSHKTIVRNAPIDFFEFGVFEGNSFRQWMQVNTHADSRFYGFDSFEGLPEQWHAGGMEKGHFSTQGQTPSISDSRGQFIKGYFNQSLIPFLHHYERKNRMVIHVDADLCSSSLYVLMTMDPFIKRGTLIVFDDFGPADEYAAFYHYTCACSRQWKIVAARGDHHKLAVVITQ</sequence>
<dbReference type="PANTHER" id="PTHR40036:SF1">
    <property type="entry name" value="MACROCIN O-METHYLTRANSFERASE"/>
    <property type="match status" value="1"/>
</dbReference>
<protein>
    <submittedName>
        <fullName evidence="1">Uncharacterized protein</fullName>
    </submittedName>
</protein>
<reference evidence="1 2" key="1">
    <citation type="journal article" date="2013" name="PLoS ONE">
        <title>The first genomic and proteomic characterization of a deep-sea sulfate reducer: insights into the piezophilic lifestyle of Desulfovibrio piezophilus.</title>
        <authorList>
            <person name="Pradel N."/>
            <person name="Ji B."/>
            <person name="Gimenez G."/>
            <person name="Talla E."/>
            <person name="Lenoble P."/>
            <person name="Garel M."/>
            <person name="Tamburini C."/>
            <person name="Fourquet P."/>
            <person name="Lebrun R."/>
            <person name="Bertin P."/>
            <person name="Denis Y."/>
            <person name="Pophillat M."/>
            <person name="Barbe V."/>
            <person name="Ollivier B."/>
            <person name="Dolla A."/>
        </authorList>
    </citation>
    <scope>NUCLEOTIDE SEQUENCE [LARGE SCALE GENOMIC DNA]</scope>
    <source>
        <strain evidence="2">DSM 10523 / SB164P1</strain>
    </source>
</reference>
<proteinExistence type="predicted"/>
<accession>M1WU79</accession>
<dbReference type="AlphaFoldDB" id="M1WU79"/>
<evidence type="ECO:0000313" key="2">
    <source>
        <dbReference type="Proteomes" id="UP000011724"/>
    </source>
</evidence>
<dbReference type="Pfam" id="PF13578">
    <property type="entry name" value="Methyltransf_24"/>
    <property type="match status" value="1"/>
</dbReference>
<keyword evidence="2" id="KW-1185">Reference proteome</keyword>